<dbReference type="Proteomes" id="UP000051952">
    <property type="component" value="Unassembled WGS sequence"/>
</dbReference>
<dbReference type="OrthoDB" id="10251809at2759"/>
<protein>
    <submittedName>
        <fullName evidence="4">Uncharacterized protein</fullName>
    </submittedName>
</protein>
<name>A0A0S4IUI0_BODSA</name>
<dbReference type="Pfam" id="PF24681">
    <property type="entry name" value="Kelch_KLHDC2_KLHL20_DRC7"/>
    <property type="match status" value="1"/>
</dbReference>
<dbReference type="Gene3D" id="2.120.10.80">
    <property type="entry name" value="Kelch-type beta propeller"/>
    <property type="match status" value="1"/>
</dbReference>
<keyword evidence="2" id="KW-0677">Repeat</keyword>
<organism evidence="4 5">
    <name type="scientific">Bodo saltans</name>
    <name type="common">Flagellated protozoan</name>
    <dbReference type="NCBI Taxonomy" id="75058"/>
    <lineage>
        <taxon>Eukaryota</taxon>
        <taxon>Discoba</taxon>
        <taxon>Euglenozoa</taxon>
        <taxon>Kinetoplastea</taxon>
        <taxon>Metakinetoplastina</taxon>
        <taxon>Eubodonida</taxon>
        <taxon>Bodonidae</taxon>
        <taxon>Bodo</taxon>
    </lineage>
</organism>
<dbReference type="InterPro" id="IPR006652">
    <property type="entry name" value="Kelch_1"/>
</dbReference>
<keyword evidence="1" id="KW-0880">Kelch repeat</keyword>
<dbReference type="PANTHER" id="PTHR46093:SF18">
    <property type="entry name" value="FIBRONECTIN TYPE-III DOMAIN-CONTAINING PROTEIN"/>
    <property type="match status" value="1"/>
</dbReference>
<evidence type="ECO:0000256" key="2">
    <source>
        <dbReference type="ARBA" id="ARBA00022737"/>
    </source>
</evidence>
<dbReference type="PANTHER" id="PTHR46093">
    <property type="entry name" value="ACYL-COA-BINDING DOMAIN-CONTAINING PROTEIN 5"/>
    <property type="match status" value="1"/>
</dbReference>
<evidence type="ECO:0000256" key="1">
    <source>
        <dbReference type="ARBA" id="ARBA00022441"/>
    </source>
</evidence>
<dbReference type="EMBL" id="CYKH01000465">
    <property type="protein sequence ID" value="CUF96526.1"/>
    <property type="molecule type" value="Genomic_DNA"/>
</dbReference>
<proteinExistence type="predicted"/>
<gene>
    <name evidence="4" type="ORF">BSAL_68000</name>
</gene>
<reference evidence="5" key="1">
    <citation type="submission" date="2015-09" db="EMBL/GenBank/DDBJ databases">
        <authorList>
            <consortium name="Pathogen Informatics"/>
        </authorList>
    </citation>
    <scope>NUCLEOTIDE SEQUENCE [LARGE SCALE GENOMIC DNA]</scope>
    <source>
        <strain evidence="5">Lake Konstanz</strain>
    </source>
</reference>
<dbReference type="VEuPathDB" id="TriTrypDB:BSAL_68000"/>
<dbReference type="Pfam" id="PF01344">
    <property type="entry name" value="Kelch_1"/>
    <property type="match status" value="1"/>
</dbReference>
<evidence type="ECO:0000313" key="5">
    <source>
        <dbReference type="Proteomes" id="UP000051952"/>
    </source>
</evidence>
<feature type="coiled-coil region" evidence="3">
    <location>
        <begin position="338"/>
        <end position="365"/>
    </location>
</feature>
<keyword evidence="3" id="KW-0175">Coiled coil</keyword>
<keyword evidence="5" id="KW-1185">Reference proteome</keyword>
<accession>A0A0S4IUI0</accession>
<dbReference type="AlphaFoldDB" id="A0A0S4IUI0"/>
<evidence type="ECO:0000313" key="4">
    <source>
        <dbReference type="EMBL" id="CUF96526.1"/>
    </source>
</evidence>
<sequence>MGWSPVLAAGQRPSAREDSVMAVASSGLIYLLGGCSAVGAESDLWRFDPAQSHWDLVEATVSPFPDGIAAPSMAHSDHHMYVFGGYDKFGTFMDSLWRLSLRDHHWNRIEIRGGVPRPRTHGQLALCDGNLLLYGGYSSSEALSDVWQLISVSTQITSDDCFVILGEELRANCGVDTILSRGAATSTVAQRALFVFGGCDGATFLQDLLTISLASVERSPARPGQAVVHTRSWAPQVASLGSAGNIEHPYNVASPYTSTTNIAVVASSPQSYHSPAADARSDFAPRGPSIAPTQLTYHEGMGRGGANVHVNNGAVGGNLMHALTDLKAELFGPRVAHVDTIMEENRKLREENAKLQQTVLDLMRRLSSAGGSAAVPQQDAFAAHSTTNNGSTLFPTHVYHHQSQSAHPTAAFAL</sequence>
<dbReference type="SUPFAM" id="SSF117281">
    <property type="entry name" value="Kelch motif"/>
    <property type="match status" value="1"/>
</dbReference>
<dbReference type="InterPro" id="IPR015915">
    <property type="entry name" value="Kelch-typ_b-propeller"/>
</dbReference>
<evidence type="ECO:0000256" key="3">
    <source>
        <dbReference type="SAM" id="Coils"/>
    </source>
</evidence>